<comment type="caution">
    <text evidence="2">The sequence shown here is derived from an EMBL/GenBank/DDBJ whole genome shotgun (WGS) entry which is preliminary data.</text>
</comment>
<dbReference type="Proteomes" id="UP000283872">
    <property type="component" value="Unassembled WGS sequence"/>
</dbReference>
<dbReference type="Pfam" id="PF01863">
    <property type="entry name" value="YgjP-like"/>
    <property type="match status" value="1"/>
</dbReference>
<reference evidence="4 5" key="1">
    <citation type="submission" date="2018-08" db="EMBL/GenBank/DDBJ databases">
        <title>A genome reference for cultivated species of the human gut microbiota.</title>
        <authorList>
            <person name="Zou Y."/>
            <person name="Xue W."/>
            <person name="Luo G."/>
        </authorList>
    </citation>
    <scope>NUCLEOTIDE SEQUENCE [LARGE SCALE GENOMIC DNA]</scope>
    <source>
        <strain evidence="2 4">AF24-12</strain>
        <strain evidence="3 5">AM22-1</strain>
    </source>
</reference>
<dbReference type="CDD" id="cd07344">
    <property type="entry name" value="M48_yhfN_like"/>
    <property type="match status" value="1"/>
</dbReference>
<gene>
    <name evidence="3" type="ORF">DW250_06465</name>
    <name evidence="2" type="ORF">DWY11_01570</name>
</gene>
<evidence type="ECO:0000259" key="1">
    <source>
        <dbReference type="Pfam" id="PF01863"/>
    </source>
</evidence>
<evidence type="ECO:0000313" key="3">
    <source>
        <dbReference type="EMBL" id="RHG66525.1"/>
    </source>
</evidence>
<feature type="domain" description="YgjP-like metallopeptidase" evidence="1">
    <location>
        <begin position="4"/>
        <end position="54"/>
    </location>
</feature>
<name>A0A3E5E0B4_9BACT</name>
<organism evidence="2 4">
    <name type="scientific">Segatella copri</name>
    <dbReference type="NCBI Taxonomy" id="165179"/>
    <lineage>
        <taxon>Bacteria</taxon>
        <taxon>Pseudomonadati</taxon>
        <taxon>Bacteroidota</taxon>
        <taxon>Bacteroidia</taxon>
        <taxon>Bacteroidales</taxon>
        <taxon>Prevotellaceae</taxon>
        <taxon>Segatella</taxon>
    </lineage>
</organism>
<proteinExistence type="predicted"/>
<dbReference type="Gene3D" id="3.30.2010.10">
    <property type="entry name" value="Metalloproteases ('zincins'), catalytic domain"/>
    <property type="match status" value="1"/>
</dbReference>
<sequence length="85" mass="10515">MKRRNIWGQCSIYKQIFLPPKIVVFPLELIDEIILHEMSHLKFMHHRKQFWEYFSFLQGRDAKLCKMKESVFFAKYDEMIEFLLK</sequence>
<evidence type="ECO:0000313" key="2">
    <source>
        <dbReference type="EMBL" id="RGS19467.1"/>
    </source>
</evidence>
<evidence type="ECO:0000313" key="5">
    <source>
        <dbReference type="Proteomes" id="UP000286501"/>
    </source>
</evidence>
<accession>A0A3E5E0B4</accession>
<dbReference type="RefSeq" id="WP_117587191.1">
    <property type="nucleotide sequence ID" value="NZ_CP152484.1"/>
</dbReference>
<dbReference type="EMBL" id="QRVA01000002">
    <property type="protein sequence ID" value="RGS19467.1"/>
    <property type="molecule type" value="Genomic_DNA"/>
</dbReference>
<dbReference type="Proteomes" id="UP000286501">
    <property type="component" value="Unassembled WGS sequence"/>
</dbReference>
<protein>
    <submittedName>
        <fullName evidence="2">M48 family peptidase</fullName>
    </submittedName>
</protein>
<dbReference type="EMBL" id="QRIN01000020">
    <property type="protein sequence ID" value="RHG66525.1"/>
    <property type="molecule type" value="Genomic_DNA"/>
</dbReference>
<evidence type="ECO:0000313" key="4">
    <source>
        <dbReference type="Proteomes" id="UP000283872"/>
    </source>
</evidence>
<dbReference type="AlphaFoldDB" id="A0A3E5E0B4"/>
<dbReference type="InterPro" id="IPR002725">
    <property type="entry name" value="YgjP-like_metallopeptidase"/>
</dbReference>